<comment type="caution">
    <text evidence="5">The sequence shown here is derived from an EMBL/GenBank/DDBJ whole genome shotgun (WGS) entry which is preliminary data.</text>
</comment>
<dbReference type="CDD" id="cd02440">
    <property type="entry name" value="AdoMet_MTases"/>
    <property type="match status" value="1"/>
</dbReference>
<evidence type="ECO:0000256" key="1">
    <source>
        <dbReference type="ARBA" id="ARBA00022603"/>
    </source>
</evidence>
<dbReference type="PANTHER" id="PTHR43861">
    <property type="entry name" value="TRANS-ACONITATE 2-METHYLTRANSFERASE-RELATED"/>
    <property type="match status" value="1"/>
</dbReference>
<dbReference type="Gene3D" id="3.40.50.150">
    <property type="entry name" value="Vaccinia Virus protein VP39"/>
    <property type="match status" value="1"/>
</dbReference>
<reference evidence="5 6" key="1">
    <citation type="submission" date="2015-03" db="EMBL/GenBank/DDBJ databases">
        <title>Genome sequence of Pseudoalteromonas aurantia.</title>
        <authorList>
            <person name="Xie B.-B."/>
            <person name="Rong J.-C."/>
            <person name="Qin Q.-L."/>
            <person name="Zhang Y.-Z."/>
        </authorList>
    </citation>
    <scope>NUCLEOTIDE SEQUENCE [LARGE SCALE GENOMIC DNA]</scope>
    <source>
        <strain evidence="5 6">208</strain>
    </source>
</reference>
<keyword evidence="1" id="KW-0489">Methyltransferase</keyword>
<proteinExistence type="predicted"/>
<dbReference type="InterPro" id="IPR029063">
    <property type="entry name" value="SAM-dependent_MTases_sf"/>
</dbReference>
<dbReference type="Pfam" id="PF13649">
    <property type="entry name" value="Methyltransf_25"/>
    <property type="match status" value="1"/>
</dbReference>
<name>A0ABR9EJ12_9GAMM</name>
<evidence type="ECO:0000313" key="6">
    <source>
        <dbReference type="Proteomes" id="UP000615755"/>
    </source>
</evidence>
<evidence type="ECO:0000313" key="5">
    <source>
        <dbReference type="EMBL" id="MBE0370958.1"/>
    </source>
</evidence>
<feature type="domain" description="Methyltransferase" evidence="4">
    <location>
        <begin position="71"/>
        <end position="159"/>
    </location>
</feature>
<evidence type="ECO:0000259" key="4">
    <source>
        <dbReference type="Pfam" id="PF13649"/>
    </source>
</evidence>
<dbReference type="RefSeq" id="WP_192509978.1">
    <property type="nucleotide sequence ID" value="NZ_AQGV01000015.1"/>
</dbReference>
<dbReference type="Proteomes" id="UP000615755">
    <property type="component" value="Unassembled WGS sequence"/>
</dbReference>
<keyword evidence="6" id="KW-1185">Reference proteome</keyword>
<keyword evidence="2" id="KW-0808">Transferase</keyword>
<evidence type="ECO:0000256" key="3">
    <source>
        <dbReference type="SAM" id="MobiDB-lite"/>
    </source>
</evidence>
<dbReference type="InterPro" id="IPR041698">
    <property type="entry name" value="Methyltransf_25"/>
</dbReference>
<gene>
    <name evidence="5" type="ORF">PAUR_b1100</name>
</gene>
<protein>
    <recommendedName>
        <fullName evidence="4">Methyltransferase domain-containing protein</fullName>
    </recommendedName>
</protein>
<sequence>MTNTPSFSNTQSLNTSSTNTSATSINTLEYYANNAQAFAQSTLHVDMGELYREFLPLLPSLHHSEHEKIHILDAGCGAGRDALAFKQLGYKVTAFDACSELADIASFHLQQSVYVKTFRQVKEHAQYHGIWCCASLLHVAHNELPDRFTKLASALKPNGILYASFKYGKGERSDGNRTFSDLTETCLEDVLAQIPSLKVIKVWQSKDQRPDRSEQMWLNVVVKKLPYEESSYE</sequence>
<dbReference type="PANTHER" id="PTHR43861:SF1">
    <property type="entry name" value="TRANS-ACONITATE 2-METHYLTRANSFERASE"/>
    <property type="match status" value="1"/>
</dbReference>
<dbReference type="EMBL" id="AQGV01000015">
    <property type="protein sequence ID" value="MBE0370958.1"/>
    <property type="molecule type" value="Genomic_DNA"/>
</dbReference>
<feature type="region of interest" description="Disordered" evidence="3">
    <location>
        <begin position="1"/>
        <end position="20"/>
    </location>
</feature>
<evidence type="ECO:0000256" key="2">
    <source>
        <dbReference type="ARBA" id="ARBA00022679"/>
    </source>
</evidence>
<dbReference type="SUPFAM" id="SSF53335">
    <property type="entry name" value="S-adenosyl-L-methionine-dependent methyltransferases"/>
    <property type="match status" value="1"/>
</dbReference>
<organism evidence="5 6">
    <name type="scientific">Pseudoalteromonas aurantia 208</name>
    <dbReference type="NCBI Taxonomy" id="1314867"/>
    <lineage>
        <taxon>Bacteria</taxon>
        <taxon>Pseudomonadati</taxon>
        <taxon>Pseudomonadota</taxon>
        <taxon>Gammaproteobacteria</taxon>
        <taxon>Alteromonadales</taxon>
        <taxon>Pseudoalteromonadaceae</taxon>
        <taxon>Pseudoalteromonas</taxon>
    </lineage>
</organism>
<accession>A0ABR9EJ12</accession>